<dbReference type="OMA" id="HIHPTKH"/>
<protein>
    <submittedName>
        <fullName evidence="2">LAFE_0C06876g1_1</fullName>
    </submittedName>
</protein>
<name>A0A1G4M9K8_LACFM</name>
<keyword evidence="3" id="KW-1185">Reference proteome</keyword>
<evidence type="ECO:0000256" key="1">
    <source>
        <dbReference type="SAM" id="MobiDB-lite"/>
    </source>
</evidence>
<feature type="compositionally biased region" description="Low complexity" evidence="1">
    <location>
        <begin position="339"/>
        <end position="362"/>
    </location>
</feature>
<feature type="compositionally biased region" description="Acidic residues" evidence="1">
    <location>
        <begin position="25"/>
        <end position="37"/>
    </location>
</feature>
<accession>A0A1G4M9K8</accession>
<dbReference type="SUPFAM" id="SSF53335">
    <property type="entry name" value="S-adenosyl-L-methionine-dependent methyltransferases"/>
    <property type="match status" value="1"/>
</dbReference>
<reference evidence="2 3" key="1">
    <citation type="submission" date="2016-03" db="EMBL/GenBank/DDBJ databases">
        <authorList>
            <person name="Devillers H."/>
        </authorList>
    </citation>
    <scope>NUCLEOTIDE SEQUENCE [LARGE SCALE GENOMIC DNA]</scope>
    <source>
        <strain evidence="2">CBS 6772</strain>
    </source>
</reference>
<evidence type="ECO:0000313" key="2">
    <source>
        <dbReference type="EMBL" id="SCW00559.1"/>
    </source>
</evidence>
<dbReference type="OrthoDB" id="10256176at2759"/>
<sequence length="736" mass="82920">MESRKSHRAGQSQYKNGISRPSDFGDNELTEERDEEALENKDTTDLRRSSSISTILEEMGNEDVGNSHENQGKVPTAATAKPAGDFTMLEDTGYKNTVHSSRSWNILPRIGETVHNRKHSLNFATLKLNGVNKEIVYDPRYNALFPKVEIFYSANAHTTTTDAYVHAKTRLESYVQFLEIYHNSRRYASACYPFKVNIAPTGASSGYPSYMSGINYEEIGEMIQFWFTQALKFILDKNSMLFSREIASFLNKRSAALLERAAEPALTDDEKDIMTDTLKSADILLIRCALEEEFSWQLALDEPNWNIVDFFVDLTPFSDRTDGKPQQNTDGDKASNVTATSTQSSLSVNSSSAENSSTSSVSEETDEKDSLENVEKVNPGSTNFHIGSELPNLGTSCVQDCMGRDLTKLSDRKPGMAALARKLTEISIEDARSERTTKREKKVKFPRGAASTLGLSNIFKRKASHADSLKNESNGNSFGDSAERVNFNIQNRYLEDYYANILGNYRKLILPAQYVFPKKNLIKLAQKKEKLNEAQARNYEKEFLKIKLPLESNFFPVIMCPDVWIPLPFAKWKGFLKEVYRCISPGGFLQTSTSNFITTNICEVSGKDNVKFSTTRELDDLTESISLEGVKRGLRVYPMRYLVQLLKEVGFVDVNYTVVSLKRGDFTTNMGMIFEFLALYYYDFQLRAGFLDADKAPQGTDPASFPLRYVKEHLGSVDNDAGVLRLVLTTARKPME</sequence>
<dbReference type="Gene3D" id="3.40.50.150">
    <property type="entry name" value="Vaccinia Virus protein VP39"/>
    <property type="match status" value="1"/>
</dbReference>
<gene>
    <name evidence="2" type="ORF">LAFE_0C06876G</name>
</gene>
<dbReference type="InterPro" id="IPR029063">
    <property type="entry name" value="SAM-dependent_MTases_sf"/>
</dbReference>
<dbReference type="STRING" id="4955.A0A1G4M9K8"/>
<dbReference type="EMBL" id="LT598485">
    <property type="protein sequence ID" value="SCW00559.1"/>
    <property type="molecule type" value="Genomic_DNA"/>
</dbReference>
<feature type="region of interest" description="Disordered" evidence="1">
    <location>
        <begin position="1"/>
        <end position="50"/>
    </location>
</feature>
<organism evidence="2 3">
    <name type="scientific">Lachancea fermentati</name>
    <name type="common">Zygosaccharomyces fermentati</name>
    <dbReference type="NCBI Taxonomy" id="4955"/>
    <lineage>
        <taxon>Eukaryota</taxon>
        <taxon>Fungi</taxon>
        <taxon>Dikarya</taxon>
        <taxon>Ascomycota</taxon>
        <taxon>Saccharomycotina</taxon>
        <taxon>Saccharomycetes</taxon>
        <taxon>Saccharomycetales</taxon>
        <taxon>Saccharomycetaceae</taxon>
        <taxon>Lachancea</taxon>
    </lineage>
</organism>
<feature type="compositionally biased region" description="Basic and acidic residues" evidence="1">
    <location>
        <begin position="38"/>
        <end position="48"/>
    </location>
</feature>
<dbReference type="AlphaFoldDB" id="A0A1G4M9K8"/>
<dbReference type="Proteomes" id="UP000190831">
    <property type="component" value="Chromosome C"/>
</dbReference>
<evidence type="ECO:0000313" key="3">
    <source>
        <dbReference type="Proteomes" id="UP000190831"/>
    </source>
</evidence>
<feature type="region of interest" description="Disordered" evidence="1">
    <location>
        <begin position="319"/>
        <end position="389"/>
    </location>
</feature>
<proteinExistence type="predicted"/>